<gene>
    <name evidence="3" type="ORF">EJ06DRAFT_510463</name>
</gene>
<dbReference type="AlphaFoldDB" id="A0A6G1HWD6"/>
<dbReference type="EMBL" id="ML996695">
    <property type="protein sequence ID" value="KAF2400368.1"/>
    <property type="molecule type" value="Genomic_DNA"/>
</dbReference>
<keyword evidence="4" id="KW-1185">Reference proteome</keyword>
<evidence type="ECO:0000256" key="1">
    <source>
        <dbReference type="SAM" id="Phobius"/>
    </source>
</evidence>
<keyword evidence="1" id="KW-0472">Membrane</keyword>
<accession>A0A6G1HWD6</accession>
<reference evidence="3" key="1">
    <citation type="journal article" date="2020" name="Stud. Mycol.">
        <title>101 Dothideomycetes genomes: a test case for predicting lifestyles and emergence of pathogens.</title>
        <authorList>
            <person name="Haridas S."/>
            <person name="Albert R."/>
            <person name="Binder M."/>
            <person name="Bloem J."/>
            <person name="Labutti K."/>
            <person name="Salamov A."/>
            <person name="Andreopoulos B."/>
            <person name="Baker S."/>
            <person name="Barry K."/>
            <person name="Bills G."/>
            <person name="Bluhm B."/>
            <person name="Cannon C."/>
            <person name="Castanera R."/>
            <person name="Culley D."/>
            <person name="Daum C."/>
            <person name="Ezra D."/>
            <person name="Gonzalez J."/>
            <person name="Henrissat B."/>
            <person name="Kuo A."/>
            <person name="Liang C."/>
            <person name="Lipzen A."/>
            <person name="Lutzoni F."/>
            <person name="Magnuson J."/>
            <person name="Mondo S."/>
            <person name="Nolan M."/>
            <person name="Ohm R."/>
            <person name="Pangilinan J."/>
            <person name="Park H.-J."/>
            <person name="Ramirez L."/>
            <person name="Alfaro M."/>
            <person name="Sun H."/>
            <person name="Tritt A."/>
            <person name="Yoshinaga Y."/>
            <person name="Zwiers L.-H."/>
            <person name="Turgeon B."/>
            <person name="Goodwin S."/>
            <person name="Spatafora J."/>
            <person name="Crous P."/>
            <person name="Grigoriev I."/>
        </authorList>
    </citation>
    <scope>NUCLEOTIDE SEQUENCE</scope>
    <source>
        <strain evidence="3">CBS 262.69</strain>
    </source>
</reference>
<evidence type="ECO:0000313" key="4">
    <source>
        <dbReference type="Proteomes" id="UP000799640"/>
    </source>
</evidence>
<keyword evidence="1" id="KW-1133">Transmembrane helix</keyword>
<dbReference type="PANTHER" id="PTHR28048">
    <property type="entry name" value="ACR195WP"/>
    <property type="match status" value="1"/>
</dbReference>
<proteinExistence type="predicted"/>
<evidence type="ECO:0000313" key="3">
    <source>
        <dbReference type="EMBL" id="KAF2400368.1"/>
    </source>
</evidence>
<dbReference type="Pfam" id="PF15055">
    <property type="entry name" value="DMAC1_Dmo2"/>
    <property type="match status" value="1"/>
</dbReference>
<sequence length="99" mass="10760">MAKEDLQTIAKLEQPPKLTAMLAEDKKEVYGDCTPCRVVGASAFVGLAAYGYFSGHHQLRQQEAKILKSGSIFGMRSRRAGITGSALVLAAMGFWRLVN</sequence>
<dbReference type="Proteomes" id="UP000799640">
    <property type="component" value="Unassembled WGS sequence"/>
</dbReference>
<keyword evidence="1" id="KW-0812">Transmembrane</keyword>
<feature type="domain" description="Distal membrane-arm assembly complex protein 1-like" evidence="2">
    <location>
        <begin position="32"/>
        <end position="69"/>
    </location>
</feature>
<dbReference type="InterPro" id="IPR028036">
    <property type="entry name" value="DMAC1-like_dom"/>
</dbReference>
<dbReference type="InterPro" id="IPR053092">
    <property type="entry name" value="Mitochondrial_unc_protein"/>
</dbReference>
<name>A0A6G1HWD6_9PEZI</name>
<dbReference type="PANTHER" id="PTHR28048:SF1">
    <property type="entry name" value="ACR195WP"/>
    <property type="match status" value="1"/>
</dbReference>
<evidence type="ECO:0000259" key="2">
    <source>
        <dbReference type="Pfam" id="PF15055"/>
    </source>
</evidence>
<feature type="transmembrane region" description="Helical" evidence="1">
    <location>
        <begin position="80"/>
        <end position="98"/>
    </location>
</feature>
<dbReference type="OrthoDB" id="6604875at2759"/>
<organism evidence="3 4">
    <name type="scientific">Trichodelitschia bisporula</name>
    <dbReference type="NCBI Taxonomy" id="703511"/>
    <lineage>
        <taxon>Eukaryota</taxon>
        <taxon>Fungi</taxon>
        <taxon>Dikarya</taxon>
        <taxon>Ascomycota</taxon>
        <taxon>Pezizomycotina</taxon>
        <taxon>Dothideomycetes</taxon>
        <taxon>Dothideomycetes incertae sedis</taxon>
        <taxon>Phaeotrichales</taxon>
        <taxon>Phaeotrichaceae</taxon>
        <taxon>Trichodelitschia</taxon>
    </lineage>
</organism>
<protein>
    <recommendedName>
        <fullName evidence="2">Distal membrane-arm assembly complex protein 1-like domain-containing protein</fullName>
    </recommendedName>
</protein>